<dbReference type="Proteomes" id="UP000298458">
    <property type="component" value="Unassembled WGS sequence"/>
</dbReference>
<dbReference type="AlphaFoldDB" id="A0A4R9GGZ0"/>
<comment type="similarity">
    <text evidence="1">Belongs to the strictosidine synthase family.</text>
</comment>
<dbReference type="EMBL" id="RQET01000004">
    <property type="protein sequence ID" value="TGK11829.1"/>
    <property type="molecule type" value="Genomic_DNA"/>
</dbReference>
<evidence type="ECO:0000313" key="7">
    <source>
        <dbReference type="Proteomes" id="UP000298458"/>
    </source>
</evidence>
<reference evidence="6" key="1">
    <citation type="journal article" date="2019" name="PLoS Negl. Trop. Dis.">
        <title>Revisiting the worldwide diversity of Leptospira species in the environment.</title>
        <authorList>
            <person name="Vincent A.T."/>
            <person name="Schiettekatte O."/>
            <person name="Bourhy P."/>
            <person name="Veyrier F.J."/>
            <person name="Picardeau M."/>
        </authorList>
    </citation>
    <scope>NUCLEOTIDE SEQUENCE [LARGE SCALE GENOMIC DNA]</scope>
    <source>
        <strain evidence="6">SSW15</strain>
    </source>
</reference>
<organism evidence="6 7">
    <name type="scientific">Leptospira fletcheri</name>
    <dbReference type="NCBI Taxonomy" id="2484981"/>
    <lineage>
        <taxon>Bacteria</taxon>
        <taxon>Pseudomonadati</taxon>
        <taxon>Spirochaetota</taxon>
        <taxon>Spirochaetia</taxon>
        <taxon>Leptospirales</taxon>
        <taxon>Leptospiraceae</taxon>
        <taxon>Leptospira</taxon>
    </lineage>
</organism>
<evidence type="ECO:0000256" key="4">
    <source>
        <dbReference type="SAM" id="Phobius"/>
    </source>
</evidence>
<dbReference type="PANTHER" id="PTHR10426:SF88">
    <property type="entry name" value="ADIPOCYTE PLASMA MEMBRANE-ASSOCIATED PROTEIN HEMOMUCIN-RELATED"/>
    <property type="match status" value="1"/>
</dbReference>
<dbReference type="RefSeq" id="WP_135767231.1">
    <property type="nucleotide sequence ID" value="NZ_RQET01000004.1"/>
</dbReference>
<dbReference type="InterPro" id="IPR011042">
    <property type="entry name" value="6-blade_b-propeller_TolB-like"/>
</dbReference>
<dbReference type="PANTHER" id="PTHR10426">
    <property type="entry name" value="STRICTOSIDINE SYNTHASE-RELATED"/>
    <property type="match status" value="1"/>
</dbReference>
<dbReference type="Pfam" id="PF03088">
    <property type="entry name" value="Str_synth"/>
    <property type="match status" value="1"/>
</dbReference>
<name>A0A4R9GGZ0_9LEPT</name>
<dbReference type="OrthoDB" id="9775406at2"/>
<sequence length="365" mass="40810">MIRSLYRSPILRILAPVLLFTTIFSILILAGWNKTDPDFYSVDSSISQGEDNALFFSESVHEGKISEPFGLAVDSKGRIYTGSTDGNIYRIRTDGKQEVFAKTSGRPLGLIFDGKGNLVVCLSGIGLVFYDSKGDENVLARTDENGNELRNLYGLDISSDGTVYFTELSRKFSYSDSYLEELESKPNGRILSYHPMTQSVKTVLDEVYAPTGIALSAKEDFLVFAEKYRHRISRFWLRGKKTGKEQFFITHLPGSPALIRSDKVGTFWIALSSPRHLLIDKIQHKPEWKKVLAALPKIYRPKEGTLSYALGMNEQGDVTFALTDATSGRVGSTTAIVEFGKGLLLSGNSSDKIWKWKFETLESFF</sequence>
<feature type="transmembrane region" description="Helical" evidence="4">
    <location>
        <begin position="12"/>
        <end position="32"/>
    </location>
</feature>
<keyword evidence="4" id="KW-1133">Transmembrane helix</keyword>
<evidence type="ECO:0000256" key="3">
    <source>
        <dbReference type="ARBA" id="ARBA00023180"/>
    </source>
</evidence>
<evidence type="ECO:0000256" key="2">
    <source>
        <dbReference type="ARBA" id="ARBA00022553"/>
    </source>
</evidence>
<dbReference type="SUPFAM" id="SSF63829">
    <property type="entry name" value="Calcium-dependent phosphotriesterase"/>
    <property type="match status" value="1"/>
</dbReference>
<dbReference type="Gene3D" id="2.120.10.30">
    <property type="entry name" value="TolB, C-terminal domain"/>
    <property type="match status" value="1"/>
</dbReference>
<comment type="caution">
    <text evidence="6">The sequence shown here is derived from an EMBL/GenBank/DDBJ whole genome shotgun (WGS) entry which is preliminary data.</text>
</comment>
<accession>A0A4R9GGZ0</accession>
<feature type="domain" description="Strictosidine synthase conserved region" evidence="5">
    <location>
        <begin position="155"/>
        <end position="239"/>
    </location>
</feature>
<dbReference type="GO" id="GO:0016787">
    <property type="term" value="F:hydrolase activity"/>
    <property type="evidence" value="ECO:0007669"/>
    <property type="project" value="TreeGrafter"/>
</dbReference>
<evidence type="ECO:0000256" key="1">
    <source>
        <dbReference type="ARBA" id="ARBA00009191"/>
    </source>
</evidence>
<dbReference type="InterPro" id="IPR018119">
    <property type="entry name" value="Strictosidine_synth_cons-reg"/>
</dbReference>
<keyword evidence="4" id="KW-0812">Transmembrane</keyword>
<keyword evidence="3" id="KW-0325">Glycoprotein</keyword>
<protein>
    <submittedName>
        <fullName evidence="6">SMP-30/gluconolactonase/LRE family protein</fullName>
    </submittedName>
</protein>
<keyword evidence="2" id="KW-0597">Phosphoprotein</keyword>
<dbReference type="Pfam" id="PF20067">
    <property type="entry name" value="SSL_N"/>
    <property type="match status" value="1"/>
</dbReference>
<keyword evidence="7" id="KW-1185">Reference proteome</keyword>
<evidence type="ECO:0000259" key="5">
    <source>
        <dbReference type="Pfam" id="PF03088"/>
    </source>
</evidence>
<keyword evidence="4" id="KW-0472">Membrane</keyword>
<proteinExistence type="inferred from homology"/>
<evidence type="ECO:0000313" key="6">
    <source>
        <dbReference type="EMBL" id="TGK11829.1"/>
    </source>
</evidence>
<gene>
    <name evidence="6" type="ORF">EHO60_05930</name>
</gene>